<sequence>MLVYEGISGSGKSEGIAKLRGYLTAQDLSPVIIEWNANTAIRSIVKKLDRIGLLTSNVYSLLQWFSFIIDYLFIVWPSIWKNKIVIMDRYVYTGMTRDDVNGAMTWLGWILCRWVREPDVVLFYDTSPLVCLERIRCRGKTLFHTRKNRSKEVTDLSYLEEMSRAYYRIFSHLRKRKMNIVVVGEDSVDVYKHIEGFIDKKMSYSHYRETKYSLTKHKEKAR</sequence>
<evidence type="ECO:0000256" key="1">
    <source>
        <dbReference type="SAM" id="Phobius"/>
    </source>
</evidence>
<protein>
    <recommendedName>
        <fullName evidence="2">Thymidylate kinase-like domain-containing protein</fullName>
    </recommendedName>
</protein>
<feature type="domain" description="Thymidylate kinase-like" evidence="2">
    <location>
        <begin position="5"/>
        <end position="181"/>
    </location>
</feature>
<keyword evidence="1" id="KW-0472">Membrane</keyword>
<dbReference type="EMBL" id="BMHE01000006">
    <property type="protein sequence ID" value="GGI46481.1"/>
    <property type="molecule type" value="Genomic_DNA"/>
</dbReference>
<name>A0ABQ2BUZ6_9BACL</name>
<dbReference type="Proteomes" id="UP000615455">
    <property type="component" value="Unassembled WGS sequence"/>
</dbReference>
<accession>A0ABQ2BUZ6</accession>
<dbReference type="Pfam" id="PF02223">
    <property type="entry name" value="Thymidylate_kin"/>
    <property type="match status" value="1"/>
</dbReference>
<dbReference type="RefSeq" id="WP_189010318.1">
    <property type="nucleotide sequence ID" value="NZ_BMHE01000006.1"/>
</dbReference>
<dbReference type="Gene3D" id="3.40.50.300">
    <property type="entry name" value="P-loop containing nucleotide triphosphate hydrolases"/>
    <property type="match status" value="1"/>
</dbReference>
<comment type="caution">
    <text evidence="3">The sequence shown here is derived from an EMBL/GenBank/DDBJ whole genome shotgun (WGS) entry which is preliminary data.</text>
</comment>
<proteinExistence type="predicted"/>
<feature type="transmembrane region" description="Helical" evidence="1">
    <location>
        <begin position="61"/>
        <end position="80"/>
    </location>
</feature>
<evidence type="ECO:0000313" key="3">
    <source>
        <dbReference type="EMBL" id="GGI46481.1"/>
    </source>
</evidence>
<dbReference type="SUPFAM" id="SSF52540">
    <property type="entry name" value="P-loop containing nucleoside triphosphate hydrolases"/>
    <property type="match status" value="1"/>
</dbReference>
<keyword evidence="1" id="KW-1133">Transmembrane helix</keyword>
<dbReference type="InterPro" id="IPR039430">
    <property type="entry name" value="Thymidylate_kin-like_dom"/>
</dbReference>
<organism evidence="3 4">
    <name type="scientific">Paenibacillus marchantiophytorum</name>
    <dbReference type="NCBI Taxonomy" id="1619310"/>
    <lineage>
        <taxon>Bacteria</taxon>
        <taxon>Bacillati</taxon>
        <taxon>Bacillota</taxon>
        <taxon>Bacilli</taxon>
        <taxon>Bacillales</taxon>
        <taxon>Paenibacillaceae</taxon>
        <taxon>Paenibacillus</taxon>
    </lineage>
</organism>
<reference evidence="4" key="1">
    <citation type="journal article" date="2019" name="Int. J. Syst. Evol. Microbiol.">
        <title>The Global Catalogue of Microorganisms (GCM) 10K type strain sequencing project: providing services to taxonomists for standard genome sequencing and annotation.</title>
        <authorList>
            <consortium name="The Broad Institute Genomics Platform"/>
            <consortium name="The Broad Institute Genome Sequencing Center for Infectious Disease"/>
            <person name="Wu L."/>
            <person name="Ma J."/>
        </authorList>
    </citation>
    <scope>NUCLEOTIDE SEQUENCE [LARGE SCALE GENOMIC DNA]</scope>
    <source>
        <strain evidence="4">CGMCC 1.15043</strain>
    </source>
</reference>
<keyword evidence="1" id="KW-0812">Transmembrane</keyword>
<evidence type="ECO:0000259" key="2">
    <source>
        <dbReference type="Pfam" id="PF02223"/>
    </source>
</evidence>
<gene>
    <name evidence="3" type="ORF">GCM10008018_17310</name>
</gene>
<evidence type="ECO:0000313" key="4">
    <source>
        <dbReference type="Proteomes" id="UP000615455"/>
    </source>
</evidence>
<keyword evidence="4" id="KW-1185">Reference proteome</keyword>
<dbReference type="InterPro" id="IPR027417">
    <property type="entry name" value="P-loop_NTPase"/>
</dbReference>